<dbReference type="RefSeq" id="XP_041194329.1">
    <property type="nucleotide sequence ID" value="XM_041341999.1"/>
</dbReference>
<reference evidence="13" key="1">
    <citation type="journal article" date="2020" name="New Phytol.">
        <title>Comparative genomics reveals dynamic genome evolution in host specialist ectomycorrhizal fungi.</title>
        <authorList>
            <person name="Lofgren L.A."/>
            <person name="Nguyen N.H."/>
            <person name="Vilgalys R."/>
            <person name="Ruytinx J."/>
            <person name="Liao H.L."/>
            <person name="Branco S."/>
            <person name="Kuo A."/>
            <person name="LaButti K."/>
            <person name="Lipzen A."/>
            <person name="Andreopoulos W."/>
            <person name="Pangilinan J."/>
            <person name="Riley R."/>
            <person name="Hundley H."/>
            <person name="Na H."/>
            <person name="Barry K."/>
            <person name="Grigoriev I.V."/>
            <person name="Stajich J.E."/>
            <person name="Kennedy P.G."/>
        </authorList>
    </citation>
    <scope>NUCLEOTIDE SEQUENCE</scope>
    <source>
        <strain evidence="13">MN1</strain>
    </source>
</reference>
<dbReference type="Gene3D" id="3.20.20.140">
    <property type="entry name" value="Metal-dependent hydrolases"/>
    <property type="match status" value="1"/>
</dbReference>
<comment type="cofactor">
    <cofactor evidence="1">
        <name>Zn(2+)</name>
        <dbReference type="ChEBI" id="CHEBI:29105"/>
    </cofactor>
</comment>
<evidence type="ECO:0000256" key="1">
    <source>
        <dbReference type="ARBA" id="ARBA00001947"/>
    </source>
</evidence>
<feature type="compositionally biased region" description="Polar residues" evidence="12">
    <location>
        <begin position="13"/>
        <end position="27"/>
    </location>
</feature>
<name>A0A9P7ED40_9AGAM</name>
<dbReference type="GO" id="GO:0046872">
    <property type="term" value="F:metal ion binding"/>
    <property type="evidence" value="ECO:0007669"/>
    <property type="project" value="UniProtKB-KW"/>
</dbReference>
<evidence type="ECO:0000256" key="5">
    <source>
        <dbReference type="ARBA" id="ARBA00022723"/>
    </source>
</evidence>
<dbReference type="PANTHER" id="PTHR11359:SF0">
    <property type="entry name" value="AMP DEAMINASE"/>
    <property type="match status" value="1"/>
</dbReference>
<dbReference type="InterPro" id="IPR006650">
    <property type="entry name" value="A/AMP_deam_AS"/>
</dbReference>
<dbReference type="EMBL" id="JABBWG010000011">
    <property type="protein sequence ID" value="KAG1818457.1"/>
    <property type="molecule type" value="Genomic_DNA"/>
</dbReference>
<keyword evidence="5" id="KW-0479">Metal-binding</keyword>
<keyword evidence="8" id="KW-0546">Nucleotide metabolism</keyword>
<dbReference type="FunFam" id="4.10.800.20:FF:000001">
    <property type="entry name" value="AMP deaminase"/>
    <property type="match status" value="1"/>
</dbReference>
<keyword evidence="7" id="KW-0862">Zinc</keyword>
<dbReference type="PROSITE" id="PS00485">
    <property type="entry name" value="A_DEAMINASE"/>
    <property type="match status" value="1"/>
</dbReference>
<dbReference type="GeneID" id="64636015"/>
<dbReference type="CDD" id="cd01319">
    <property type="entry name" value="AMPD"/>
    <property type="match status" value="1"/>
</dbReference>
<keyword evidence="6" id="KW-0378">Hydrolase</keyword>
<comment type="caution">
    <text evidence="13">The sequence shown here is derived from an EMBL/GenBank/DDBJ whole genome shotgun (WGS) entry which is preliminary data.</text>
</comment>
<dbReference type="GO" id="GO:0003876">
    <property type="term" value="F:AMP deaminase activity"/>
    <property type="evidence" value="ECO:0007669"/>
    <property type="project" value="UniProtKB-EC"/>
</dbReference>
<dbReference type="AlphaFoldDB" id="A0A9P7ED40"/>
<evidence type="ECO:0000256" key="8">
    <source>
        <dbReference type="ARBA" id="ARBA00023080"/>
    </source>
</evidence>
<keyword evidence="14" id="KW-1185">Reference proteome</keyword>
<gene>
    <name evidence="13" type="ORF">BJ212DRAFT_1568073</name>
</gene>
<evidence type="ECO:0000313" key="13">
    <source>
        <dbReference type="EMBL" id="KAG1818457.1"/>
    </source>
</evidence>
<evidence type="ECO:0000256" key="6">
    <source>
        <dbReference type="ARBA" id="ARBA00022801"/>
    </source>
</evidence>
<dbReference type="EC" id="3.5.4.6" evidence="4"/>
<dbReference type="OrthoDB" id="1723809at2759"/>
<proteinExistence type="inferred from homology"/>
<protein>
    <recommendedName>
        <fullName evidence="9">AMP deaminase</fullName>
        <ecNumber evidence="4">3.5.4.6</ecNumber>
    </recommendedName>
    <alternativeName>
        <fullName evidence="10">Myoadenylate deaminase</fullName>
    </alternativeName>
</protein>
<evidence type="ECO:0000256" key="12">
    <source>
        <dbReference type="SAM" id="MobiDB-lite"/>
    </source>
</evidence>
<dbReference type="InterPro" id="IPR032466">
    <property type="entry name" value="Metal_Hydrolase"/>
</dbReference>
<dbReference type="GO" id="GO:0046033">
    <property type="term" value="P:AMP metabolic process"/>
    <property type="evidence" value="ECO:0007669"/>
    <property type="project" value="TreeGrafter"/>
</dbReference>
<evidence type="ECO:0000256" key="4">
    <source>
        <dbReference type="ARBA" id="ARBA00012775"/>
    </source>
</evidence>
<dbReference type="Proteomes" id="UP000807769">
    <property type="component" value="Unassembled WGS sequence"/>
</dbReference>
<evidence type="ECO:0000256" key="2">
    <source>
        <dbReference type="ARBA" id="ARBA00004955"/>
    </source>
</evidence>
<dbReference type="GO" id="GO:0032264">
    <property type="term" value="P:IMP salvage"/>
    <property type="evidence" value="ECO:0007669"/>
    <property type="project" value="InterPro"/>
</dbReference>
<dbReference type="SUPFAM" id="SSF51556">
    <property type="entry name" value="Metallo-dependent hydrolases"/>
    <property type="match status" value="1"/>
</dbReference>
<organism evidence="13 14">
    <name type="scientific">Suillus subaureus</name>
    <dbReference type="NCBI Taxonomy" id="48587"/>
    <lineage>
        <taxon>Eukaryota</taxon>
        <taxon>Fungi</taxon>
        <taxon>Dikarya</taxon>
        <taxon>Basidiomycota</taxon>
        <taxon>Agaricomycotina</taxon>
        <taxon>Agaricomycetes</taxon>
        <taxon>Agaricomycetidae</taxon>
        <taxon>Boletales</taxon>
        <taxon>Suillineae</taxon>
        <taxon>Suillaceae</taxon>
        <taxon>Suillus</taxon>
    </lineage>
</organism>
<feature type="region of interest" description="Disordered" evidence="12">
    <location>
        <begin position="1"/>
        <end position="48"/>
    </location>
</feature>
<evidence type="ECO:0000256" key="9">
    <source>
        <dbReference type="ARBA" id="ARBA00072037"/>
    </source>
</evidence>
<evidence type="ECO:0000256" key="11">
    <source>
        <dbReference type="PIRNR" id="PIRNR001251"/>
    </source>
</evidence>
<sequence length="781" mass="90294">MSGDASPTLPLTPASNVVVESSSSLTIPETRDGFYGYTDEKSLQQMEEQRWAQRHISDVAHPQADSTTLSTSFTLSSIREAPQIQATEELHPSPFSDDEDKEQIPDAQRHMDTIITPELARVVRCFQKCLELRDKYITKSLQRLGDNPRDHDGVFHGVAEGLADVSGVKPDVNQSLAASPNSPHEPWVIYPKPPPPHWQFAAKETIISADGRVTPDDQFDFSQCQIPGNHEWEFEIDDKGVYQVYTNADAENKKPLFDIPTIREYFVDLDYVLSVISDGPAKSMAYRRLKYLASKFEMYSLLNEFQELADMKSVPHRDFYNVRKVDTHVHLASCMNQKHLLRFIKSKMKRSPHDVVIFRDGTDLTLEQLSAYDLSINTLDMHAHQDSFHRFDQFNLKYNPIGESRLREIFLKIDNKIDGRYFAEITREVMNDVEQSKYQNCEWRVSVYGRSVDEWDKLAKWIINNDVISHNVRWLIQVPRLYQVYKETGALDTFEEIVISKFFLSHNFSPSRQCTVIVDVFRPLFEVTKDPKSHPELHVFLQRVVGFDSVDDESKAERRFHRKFPFPRLWDSKQNPPFSYWMYYMYANMASLNHWRKARGFNTFVFRPHAGEAGDTDHLTAAFLTSHSISHGILLRKVPALQYLFYLKQIGLAMSPLSNNALFLTYERNPLPDFFKVGLNVSLSTDDPLQFHFTKEPLLEEYSVAAHIYKLPQSSLAELARNSVIQSGFEMEIKRHWLGQEWYLPGAAGNDIHKTNVPNLRLAYRHRTLLDELAMIRSHST</sequence>
<evidence type="ECO:0000256" key="10">
    <source>
        <dbReference type="ARBA" id="ARBA00078830"/>
    </source>
</evidence>
<dbReference type="NCBIfam" id="TIGR01429">
    <property type="entry name" value="AMP_deaminase"/>
    <property type="match status" value="1"/>
</dbReference>
<accession>A0A9P7ED40</accession>
<dbReference type="GO" id="GO:0005829">
    <property type="term" value="C:cytosol"/>
    <property type="evidence" value="ECO:0007669"/>
    <property type="project" value="TreeGrafter"/>
</dbReference>
<dbReference type="Gene3D" id="4.10.800.20">
    <property type="match status" value="1"/>
</dbReference>
<dbReference type="PANTHER" id="PTHR11359">
    <property type="entry name" value="AMP DEAMINASE"/>
    <property type="match status" value="1"/>
</dbReference>
<evidence type="ECO:0000256" key="7">
    <source>
        <dbReference type="ARBA" id="ARBA00022833"/>
    </source>
</evidence>
<comment type="similarity">
    <text evidence="3 11">Belongs to the metallo-dependent hydrolases superfamily. Adenosine and AMP deaminases family.</text>
</comment>
<dbReference type="InterPro" id="IPR006329">
    <property type="entry name" value="AMPD"/>
</dbReference>
<feature type="compositionally biased region" description="Basic and acidic residues" evidence="12">
    <location>
        <begin position="38"/>
        <end position="48"/>
    </location>
</feature>
<evidence type="ECO:0000313" key="14">
    <source>
        <dbReference type="Proteomes" id="UP000807769"/>
    </source>
</evidence>
<evidence type="ECO:0000256" key="3">
    <source>
        <dbReference type="ARBA" id="ARBA00006676"/>
    </source>
</evidence>
<dbReference type="Pfam" id="PF19326">
    <property type="entry name" value="AMP_deaminase"/>
    <property type="match status" value="1"/>
</dbReference>
<comment type="pathway">
    <text evidence="2">Purine metabolism; IMP biosynthesis via salvage pathway; IMP from AMP: step 1/1.</text>
</comment>
<dbReference type="PIRSF" id="PIRSF001251">
    <property type="entry name" value="AMP_deaminase_met"/>
    <property type="match status" value="1"/>
</dbReference>